<name>A0AAE4IAW2_BACUN</name>
<evidence type="ECO:0008006" key="4">
    <source>
        <dbReference type="Google" id="ProtNLM"/>
    </source>
</evidence>
<accession>A0AAE4IAW2</accession>
<reference evidence="1" key="1">
    <citation type="submission" date="2023-10" db="EMBL/GenBank/DDBJ databases">
        <title>Genome of Potential pathogenic bacteria in Crohn's disease.</title>
        <authorList>
            <person name="Rodriguez-Palacios A."/>
        </authorList>
    </citation>
    <scope>NUCLEOTIDE SEQUENCE</scope>
    <source>
        <strain evidence="1">CavFT-hAR50</strain>
    </source>
</reference>
<sequence>MKGNENERLFTFLFFKFINLKFSIMNKKFLSVILFSALMVGTAGTFTSCKDYDDDIDQINNELTGIKASISDLQAKVGDGKFVTNVVKNGDGITITWSDNTTSTIGTIKGDKGDKGDAATITIDPVTKNFIINNEDTGICSEGKNGVNGINAKAPSISKETGNWVTYEWDAEKNDYVGTDTGISAMGASTYVVDKTSYWELHVATSENGEGEPAVIKLPKAASITSLKAVSINDGRIEAANVTMSYGKALGADVKFNNVTYKKDAILLSQTSTLSAIVNPQDADATKYAYILSDSKGNMPFKVTNPVANMTEDALTRAASVNKGVFDMTVEYLSTANCGKSAGTYALTTETADGLVASAYDVKVTEKAVSAITVTSLKALSVDINKELDLIGCFKNTAVATVDGTAVADLTPYIVDYYFEIADKTAAANLGATISGNTIKAEKAGSLNIKVNYLLVNGTVAEAAAAKTITVTFIYVAPSTTLGDVEWTVNKTNADFFLPLGDIQAALAGSTDTDLPSVAKVGSITWADGKALTEKTITVNGVKYGKDGTAFDENWITTIDASTLYVKNSAGQYVSAAGSKIQTPLYIKFNFDYTKAFPAEESYQIVLGLKKAGATVNAFEIPVKVTIKSPAESAVSPFSRLSAYFVGDNAVAYGSANGTNVEYNLFKLYKDMGTEKGNVAFTETLHEIDGHNCAAWIVETPTNPGDISVKVYDNAQNADNRDNVYSTREIQAAYTVFGNVHIAKIVDKFNLTVKSEIKEGVLEATTAANASGNGVSPIKVSLKNITAKDVYGEAYNLTQMYKKSGSTYVADTAEPMDSRIQSVKVVLADDNAKEYLAIEDHSGSQFAPTGTDAYSYFSVVKKSAETALQNDVPCKVSLVVLDKWGATTTTTVTITLKK</sequence>
<evidence type="ECO:0000313" key="3">
    <source>
        <dbReference type="Proteomes" id="UP001181247"/>
    </source>
</evidence>
<dbReference type="AlphaFoldDB" id="A0AAE4IAW2"/>
<dbReference type="EMBL" id="JAWDEU010000001">
    <property type="protein sequence ID" value="MDU0243385.1"/>
    <property type="molecule type" value="Genomic_DNA"/>
</dbReference>
<dbReference type="Proteomes" id="UP001181247">
    <property type="component" value="Unassembled WGS sequence"/>
</dbReference>
<proteinExistence type="predicted"/>
<organism evidence="1 3">
    <name type="scientific">Bacteroides uniformis</name>
    <dbReference type="NCBI Taxonomy" id="820"/>
    <lineage>
        <taxon>Bacteria</taxon>
        <taxon>Pseudomonadati</taxon>
        <taxon>Bacteroidota</taxon>
        <taxon>Bacteroidia</taxon>
        <taxon>Bacteroidales</taxon>
        <taxon>Bacteroidaceae</taxon>
        <taxon>Bacteroides</taxon>
    </lineage>
</organism>
<comment type="caution">
    <text evidence="1">The sequence shown here is derived from an EMBL/GenBank/DDBJ whole genome shotgun (WGS) entry which is preliminary data.</text>
</comment>
<evidence type="ECO:0000313" key="1">
    <source>
        <dbReference type="EMBL" id="MDU0243385.1"/>
    </source>
</evidence>
<gene>
    <name evidence="1" type="ORF">RVH16_01400</name>
    <name evidence="2" type="ORF">RVH16_01445</name>
</gene>
<protein>
    <recommendedName>
        <fullName evidence="4">DUF4988 domain-containing protein</fullName>
    </recommendedName>
</protein>
<evidence type="ECO:0000313" key="2">
    <source>
        <dbReference type="EMBL" id="MDU0243394.1"/>
    </source>
</evidence>
<dbReference type="RefSeq" id="WP_315977122.1">
    <property type="nucleotide sequence ID" value="NZ_JAWDEU010000001.1"/>
</dbReference>
<dbReference type="EMBL" id="JAWDEU010000002">
    <property type="protein sequence ID" value="MDU0243394.1"/>
    <property type="molecule type" value="Genomic_DNA"/>
</dbReference>